<evidence type="ECO:0000256" key="5">
    <source>
        <dbReference type="ARBA" id="ARBA00022847"/>
    </source>
</evidence>
<feature type="transmembrane region" description="Helical" evidence="8">
    <location>
        <begin position="78"/>
        <end position="98"/>
    </location>
</feature>
<feature type="transmembrane region" description="Helical" evidence="8">
    <location>
        <begin position="140"/>
        <end position="164"/>
    </location>
</feature>
<evidence type="ECO:0000313" key="10">
    <source>
        <dbReference type="EMBL" id="CEG62368.1"/>
    </source>
</evidence>
<proteinExistence type="predicted"/>
<keyword evidence="6 8" id="KW-1133">Transmembrane helix</keyword>
<dbReference type="Gene3D" id="1.20.1250.20">
    <property type="entry name" value="MFS general substrate transporter like domains"/>
    <property type="match status" value="1"/>
</dbReference>
<dbReference type="SUPFAM" id="SSF103473">
    <property type="entry name" value="MFS general substrate transporter"/>
    <property type="match status" value="1"/>
</dbReference>
<feature type="transmembrane region" description="Helical" evidence="8">
    <location>
        <begin position="218"/>
        <end position="244"/>
    </location>
</feature>
<keyword evidence="3" id="KW-1003">Cell membrane</keyword>
<keyword evidence="4 8" id="KW-0812">Transmembrane</keyword>
<feature type="transmembrane region" description="Helical" evidence="8">
    <location>
        <begin position="370"/>
        <end position="391"/>
    </location>
</feature>
<dbReference type="Pfam" id="PF00083">
    <property type="entry name" value="Sugar_tr"/>
    <property type="match status" value="1"/>
</dbReference>
<evidence type="ECO:0000313" key="12">
    <source>
        <dbReference type="Proteomes" id="UP000032414"/>
    </source>
</evidence>
<protein>
    <submittedName>
        <fullName evidence="11">MFS transporter, MHS family, proline/betaine transporter</fullName>
    </submittedName>
</protein>
<dbReference type="PROSITE" id="PS50850">
    <property type="entry name" value="MFS"/>
    <property type="match status" value="1"/>
</dbReference>
<reference evidence="12" key="2">
    <citation type="submission" date="2014-09" db="EMBL/GenBank/DDBJ databases">
        <authorList>
            <person name="Gomez-Valero L."/>
        </authorList>
    </citation>
    <scope>NUCLEOTIDE SEQUENCE [LARGE SCALE GENOMIC DNA]</scope>
    <source>
        <strain evidence="12">ATCC33218</strain>
    </source>
</reference>
<dbReference type="PANTHER" id="PTHR43528">
    <property type="entry name" value="ALPHA-KETOGLUTARATE PERMEASE"/>
    <property type="match status" value="1"/>
</dbReference>
<feature type="transmembrane region" description="Helical" evidence="8">
    <location>
        <begin position="315"/>
        <end position="333"/>
    </location>
</feature>
<dbReference type="RefSeq" id="WP_045100435.1">
    <property type="nucleotide sequence ID" value="NZ_CP020614.1"/>
</dbReference>
<sequence length="411" mass="45156">MIKRTNLLLVLALVFLEWLDFSLYLYLAKSVFANDFFPPSSYSLTLSFALFAAAYLARPVGGWFFGRKADLNGRRKPMVFSAALMGLATLGICLLPSYAQIGLLATWGLLILRIAQGLALGGEINTSAMFLVEHHPAKPLLAGSLVAASGALGMFLGAGIAALLQHNTILWAWRIIFAIVALVSLWVCHLRKRLCESPEFQRNTLSIKEIWPMHWRGLFNIAIVGAYVGVTVYLCNVFWVSFAIDQQLWSKTQCAWTGSIAQLLSALLAVPIAYFSKPSSVYHLMRASMMVITLAAPLLFFFTSSLMSVGVLLSVLAYALANALLCSSLYYLLYLQLPAQYRCRGVSTVWALAASLGAVSLPVAEQAVQFGAIWLPGFLVSTVAILSFFLLRKYEYQYKSALNLESMGGQI</sequence>
<gene>
    <name evidence="10" type="ORF">LMI_3145</name>
    <name evidence="11" type="ORF">SAMN02982997_00627</name>
</gene>
<dbReference type="GO" id="GO:0005886">
    <property type="term" value="C:plasma membrane"/>
    <property type="evidence" value="ECO:0007669"/>
    <property type="project" value="UniProtKB-SubCell"/>
</dbReference>
<evidence type="ECO:0000256" key="7">
    <source>
        <dbReference type="ARBA" id="ARBA00023136"/>
    </source>
</evidence>
<feature type="transmembrane region" description="Helical" evidence="8">
    <location>
        <begin position="345"/>
        <end position="364"/>
    </location>
</feature>
<feature type="transmembrane region" description="Helical" evidence="8">
    <location>
        <begin position="287"/>
        <end position="309"/>
    </location>
</feature>
<evidence type="ECO:0000256" key="4">
    <source>
        <dbReference type="ARBA" id="ARBA00022692"/>
    </source>
</evidence>
<keyword evidence="7 8" id="KW-0472">Membrane</keyword>
<evidence type="ECO:0000313" key="11">
    <source>
        <dbReference type="EMBL" id="SCY02040.1"/>
    </source>
</evidence>
<evidence type="ECO:0000256" key="2">
    <source>
        <dbReference type="ARBA" id="ARBA00022448"/>
    </source>
</evidence>
<dbReference type="PATRIC" id="fig|451.8.peg.943"/>
<keyword evidence="2" id="KW-0813">Transport</keyword>
<evidence type="ECO:0000256" key="1">
    <source>
        <dbReference type="ARBA" id="ARBA00004651"/>
    </source>
</evidence>
<evidence type="ECO:0000256" key="8">
    <source>
        <dbReference type="SAM" id="Phobius"/>
    </source>
</evidence>
<dbReference type="OrthoDB" id="3690818at2"/>
<organism evidence="10 12">
    <name type="scientific">Legionella micdadei</name>
    <name type="common">Tatlockia micdadei</name>
    <dbReference type="NCBI Taxonomy" id="451"/>
    <lineage>
        <taxon>Bacteria</taxon>
        <taxon>Pseudomonadati</taxon>
        <taxon>Pseudomonadota</taxon>
        <taxon>Gammaproteobacteria</taxon>
        <taxon>Legionellales</taxon>
        <taxon>Legionellaceae</taxon>
        <taxon>Legionella</taxon>
    </lineage>
</organism>
<dbReference type="InterPro" id="IPR020846">
    <property type="entry name" value="MFS_dom"/>
</dbReference>
<dbReference type="PANTHER" id="PTHR43528:SF1">
    <property type="entry name" value="ALPHA-KETOGLUTARATE PERMEASE"/>
    <property type="match status" value="1"/>
</dbReference>
<dbReference type="Proteomes" id="UP000182998">
    <property type="component" value="Unassembled WGS sequence"/>
</dbReference>
<dbReference type="InterPro" id="IPR051084">
    <property type="entry name" value="H+-coupled_symporters"/>
</dbReference>
<reference evidence="10" key="1">
    <citation type="submission" date="2014-09" db="EMBL/GenBank/DDBJ databases">
        <authorList>
            <person name="GOMEZ-VALERO Laura"/>
        </authorList>
    </citation>
    <scope>NUCLEOTIDE SEQUENCE</scope>
    <source>
        <strain evidence="10">ATCC33218</strain>
    </source>
</reference>
<feature type="domain" description="Major facilitator superfamily (MFS) profile" evidence="9">
    <location>
        <begin position="6"/>
        <end position="395"/>
    </location>
</feature>
<dbReference type="KEGG" id="tmc:LMI_3145"/>
<dbReference type="Proteomes" id="UP000032414">
    <property type="component" value="Chromosome I"/>
</dbReference>
<dbReference type="AlphaFoldDB" id="A0A098GIS5"/>
<name>A0A098GIS5_LEGMI</name>
<feature type="transmembrane region" description="Helical" evidence="8">
    <location>
        <begin position="170"/>
        <end position="188"/>
    </location>
</feature>
<feature type="transmembrane region" description="Helical" evidence="8">
    <location>
        <begin position="256"/>
        <end position="275"/>
    </location>
</feature>
<evidence type="ECO:0000256" key="6">
    <source>
        <dbReference type="ARBA" id="ARBA00022989"/>
    </source>
</evidence>
<keyword evidence="5" id="KW-0769">Symport</keyword>
<comment type="subcellular location">
    <subcellularLocation>
        <location evidence="1">Cell membrane</location>
        <topology evidence="1">Multi-pass membrane protein</topology>
    </subcellularLocation>
</comment>
<dbReference type="InterPro" id="IPR005828">
    <property type="entry name" value="MFS_sugar_transport-like"/>
</dbReference>
<dbReference type="GO" id="GO:0015293">
    <property type="term" value="F:symporter activity"/>
    <property type="evidence" value="ECO:0007669"/>
    <property type="project" value="UniProtKB-KW"/>
</dbReference>
<accession>A0A098GIS5</accession>
<evidence type="ECO:0000313" key="13">
    <source>
        <dbReference type="Proteomes" id="UP000182998"/>
    </source>
</evidence>
<evidence type="ECO:0000256" key="3">
    <source>
        <dbReference type="ARBA" id="ARBA00022475"/>
    </source>
</evidence>
<feature type="transmembrane region" description="Helical" evidence="8">
    <location>
        <begin position="7"/>
        <end position="27"/>
    </location>
</feature>
<dbReference type="EMBL" id="FMVN01000003">
    <property type="protein sequence ID" value="SCY02040.1"/>
    <property type="molecule type" value="Genomic_DNA"/>
</dbReference>
<keyword evidence="13" id="KW-1185">Reference proteome</keyword>
<dbReference type="STRING" id="451.B6N58_14480"/>
<feature type="transmembrane region" description="Helical" evidence="8">
    <location>
        <begin position="39"/>
        <end position="57"/>
    </location>
</feature>
<dbReference type="InterPro" id="IPR036259">
    <property type="entry name" value="MFS_trans_sf"/>
</dbReference>
<reference evidence="11 13" key="3">
    <citation type="submission" date="2016-10" db="EMBL/GenBank/DDBJ databases">
        <authorList>
            <person name="Varghese N."/>
            <person name="Submissions S."/>
        </authorList>
    </citation>
    <scope>NUCLEOTIDE SEQUENCE [LARGE SCALE GENOMIC DNA]</scope>
    <source>
        <strain evidence="11 13">ATCC 33218</strain>
    </source>
</reference>
<dbReference type="HOGENOM" id="CLU_001265_39_0_6"/>
<evidence type="ECO:0000259" key="9">
    <source>
        <dbReference type="PROSITE" id="PS50850"/>
    </source>
</evidence>
<dbReference type="EMBL" id="LN614830">
    <property type="protein sequence ID" value="CEG62368.1"/>
    <property type="molecule type" value="Genomic_DNA"/>
</dbReference>